<dbReference type="Proteomes" id="UP000620124">
    <property type="component" value="Unassembled WGS sequence"/>
</dbReference>
<dbReference type="AlphaFoldDB" id="A0A8H7CZN7"/>
<feature type="region of interest" description="Disordered" evidence="3">
    <location>
        <begin position="431"/>
        <end position="453"/>
    </location>
</feature>
<dbReference type="GO" id="GO:0042597">
    <property type="term" value="C:periplasmic space"/>
    <property type="evidence" value="ECO:0007669"/>
    <property type="project" value="InterPro"/>
</dbReference>
<keyword evidence="1" id="KW-0732">Signal</keyword>
<reference evidence="5" key="1">
    <citation type="submission" date="2020-05" db="EMBL/GenBank/DDBJ databases">
        <title>Mycena genomes resolve the evolution of fungal bioluminescence.</title>
        <authorList>
            <person name="Tsai I.J."/>
        </authorList>
    </citation>
    <scope>NUCLEOTIDE SEQUENCE</scope>
    <source>
        <strain evidence="5">CCC161011</strain>
    </source>
</reference>
<evidence type="ECO:0000259" key="4">
    <source>
        <dbReference type="Pfam" id="PF05426"/>
    </source>
</evidence>
<protein>
    <submittedName>
        <fullName evidence="5">Chondroitin AC/alginate lyase</fullName>
    </submittedName>
</protein>
<evidence type="ECO:0000256" key="1">
    <source>
        <dbReference type="ARBA" id="ARBA00022729"/>
    </source>
</evidence>
<name>A0A8H7CZN7_9AGAR</name>
<gene>
    <name evidence="5" type="ORF">MVEN_01094600</name>
</gene>
<dbReference type="InterPro" id="IPR008397">
    <property type="entry name" value="Alginate_lyase_dom"/>
</dbReference>
<dbReference type="EMBL" id="JACAZI010000008">
    <property type="protein sequence ID" value="KAF7354072.1"/>
    <property type="molecule type" value="Genomic_DNA"/>
</dbReference>
<dbReference type="OrthoDB" id="63533at2759"/>
<evidence type="ECO:0000313" key="5">
    <source>
        <dbReference type="EMBL" id="KAF7354072.1"/>
    </source>
</evidence>
<accession>A0A8H7CZN7</accession>
<comment type="caution">
    <text evidence="5">The sequence shown here is derived from an EMBL/GenBank/DDBJ whole genome shotgun (WGS) entry which is preliminary data.</text>
</comment>
<dbReference type="Gene3D" id="1.50.10.100">
    <property type="entry name" value="Chondroitin AC/alginate lyase"/>
    <property type="match status" value="1"/>
</dbReference>
<evidence type="ECO:0000256" key="3">
    <source>
        <dbReference type="SAM" id="MobiDB-lite"/>
    </source>
</evidence>
<evidence type="ECO:0000256" key="2">
    <source>
        <dbReference type="ARBA" id="ARBA00023239"/>
    </source>
</evidence>
<proteinExistence type="predicted"/>
<feature type="compositionally biased region" description="Gly residues" evidence="3">
    <location>
        <begin position="439"/>
        <end position="453"/>
    </location>
</feature>
<sequence>MFPNVFSEGSVSSRVVLPLYVLLSVSRAALATNPFVQYAIDFPDPNYVAADNYAPNLAGAEATIIAWAEEMASHGPWSVTNKPVVAPSGDKHDYMSWAPYEWADCSNVKNTTALSLSDESKECNFVFRDGQVNPERSIIQDFQSFFNLSDAVLYNSIAAVLQNKSSSVYSQNVAKFVNTWFLDADTAMNPNLNYAQMNRGPGSGQNGSYTGILDLRGFAKIASGILILRNSKNTDWTSDLDNQLIAWCNKYMDWLLTSPSGTQASHATNNHGTIFVSQFAALKLITKDTAGAVNWTQNYFSGLFQHQVNSTGDQPEEASRTHPYHYRNFDIAGMITNARILKYADPTSKPWNTTASGATIQTTVDFLMTVNPATTGEQDVTAEIYPNIAAVASVYGDPDGKYVKFLNATGFPYADDATFLWDQPLAGGTLATTNSTSTGGSGGGSGGGKSGGRSTGVGAVERICFIAAVLMALGFELLL</sequence>
<organism evidence="5 6">
    <name type="scientific">Mycena venus</name>
    <dbReference type="NCBI Taxonomy" id="2733690"/>
    <lineage>
        <taxon>Eukaryota</taxon>
        <taxon>Fungi</taxon>
        <taxon>Dikarya</taxon>
        <taxon>Basidiomycota</taxon>
        <taxon>Agaricomycotina</taxon>
        <taxon>Agaricomycetes</taxon>
        <taxon>Agaricomycetidae</taxon>
        <taxon>Agaricales</taxon>
        <taxon>Marasmiineae</taxon>
        <taxon>Mycenaceae</taxon>
        <taxon>Mycena</taxon>
    </lineage>
</organism>
<keyword evidence="2 5" id="KW-0456">Lyase</keyword>
<feature type="domain" description="Alginate lyase" evidence="4">
    <location>
        <begin position="78"/>
        <end position="369"/>
    </location>
</feature>
<evidence type="ECO:0000313" key="6">
    <source>
        <dbReference type="Proteomes" id="UP000620124"/>
    </source>
</evidence>
<dbReference type="Pfam" id="PF05426">
    <property type="entry name" value="Alginate_lyase"/>
    <property type="match status" value="1"/>
</dbReference>
<dbReference type="GO" id="GO:0016829">
    <property type="term" value="F:lyase activity"/>
    <property type="evidence" value="ECO:0007669"/>
    <property type="project" value="UniProtKB-KW"/>
</dbReference>
<dbReference type="SUPFAM" id="SSF48230">
    <property type="entry name" value="Chondroitin AC/alginate lyase"/>
    <property type="match status" value="1"/>
</dbReference>
<keyword evidence="6" id="KW-1185">Reference proteome</keyword>
<dbReference type="InterPro" id="IPR008929">
    <property type="entry name" value="Chondroitin_lyas"/>
</dbReference>